<evidence type="ECO:0000256" key="3">
    <source>
        <dbReference type="ARBA" id="ARBA00022840"/>
    </source>
</evidence>
<dbReference type="InterPro" id="IPR003593">
    <property type="entry name" value="AAA+_ATPase"/>
</dbReference>
<dbReference type="PANTHER" id="PTHR43869">
    <property type="entry name" value="GLYCINE BETAINE/PROLINE BETAINE TRANSPORT SYSTEM ATP-BINDING PROTEIN PROV"/>
    <property type="match status" value="1"/>
</dbReference>
<sequence length="286" mass="30990">MAEAAIEVREVYKVFGGGARQPRALAMLRAGAAKQEVQARMGCHVGLAGVDMALPAGRISCIMGLSGSGKSTLVRHLNRLIEPSAGKILIGGRDILRLDAAGLRQLRRHIVSMVFQGFGLMPHLDVLENVAFGLRARGDGAGRAQHAAQDWLERVGLQGYARSYPDELSGGMRQRVGLARALAMDSEIVLMDEPFSALDPLIRRDLQEQLQGLQRSLRKTIVFVTHDIDEALGLGQHIVILRDGRVEQAGTPDDIRDRPASPFVAEFMRARGPGWSPPAPGADAER</sequence>
<organism evidence="5 6">
    <name type="scientific">Candidimonas humi</name>
    <dbReference type="NCBI Taxonomy" id="683355"/>
    <lineage>
        <taxon>Bacteria</taxon>
        <taxon>Pseudomonadati</taxon>
        <taxon>Pseudomonadota</taxon>
        <taxon>Betaproteobacteria</taxon>
        <taxon>Burkholderiales</taxon>
        <taxon>Alcaligenaceae</taxon>
        <taxon>Candidimonas</taxon>
    </lineage>
</organism>
<dbReference type="InterPro" id="IPR003439">
    <property type="entry name" value="ABC_transporter-like_ATP-bd"/>
</dbReference>
<keyword evidence="2" id="KW-0547">Nucleotide-binding</keyword>
<accession>A0ABV8NZU1</accession>
<dbReference type="GO" id="GO:0005524">
    <property type="term" value="F:ATP binding"/>
    <property type="evidence" value="ECO:0007669"/>
    <property type="project" value="UniProtKB-KW"/>
</dbReference>
<dbReference type="PANTHER" id="PTHR43869:SF1">
    <property type="entry name" value="GLYCINE BETAINE_PROLINE BETAINE TRANSPORT SYSTEM ATP-BINDING PROTEIN PROV"/>
    <property type="match status" value="1"/>
</dbReference>
<dbReference type="Proteomes" id="UP001595848">
    <property type="component" value="Unassembled WGS sequence"/>
</dbReference>
<evidence type="ECO:0000313" key="5">
    <source>
        <dbReference type="EMBL" id="MFC4201318.1"/>
    </source>
</evidence>
<feature type="domain" description="ABC transporter" evidence="4">
    <location>
        <begin position="32"/>
        <end position="268"/>
    </location>
</feature>
<keyword evidence="3 5" id="KW-0067">ATP-binding</keyword>
<comment type="caution">
    <text evidence="5">The sequence shown here is derived from an EMBL/GenBank/DDBJ whole genome shotgun (WGS) entry which is preliminary data.</text>
</comment>
<dbReference type="EMBL" id="JBHSBV010000003">
    <property type="protein sequence ID" value="MFC4201318.1"/>
    <property type="molecule type" value="Genomic_DNA"/>
</dbReference>
<evidence type="ECO:0000256" key="2">
    <source>
        <dbReference type="ARBA" id="ARBA00022741"/>
    </source>
</evidence>
<dbReference type="InterPro" id="IPR017871">
    <property type="entry name" value="ABC_transporter-like_CS"/>
</dbReference>
<protein>
    <submittedName>
        <fullName evidence="5">ATP-binding cassette domain-containing protein</fullName>
    </submittedName>
</protein>
<dbReference type="SMART" id="SM00382">
    <property type="entry name" value="AAA"/>
    <property type="match status" value="1"/>
</dbReference>
<dbReference type="PROSITE" id="PS00211">
    <property type="entry name" value="ABC_TRANSPORTER_1"/>
    <property type="match status" value="1"/>
</dbReference>
<keyword evidence="1" id="KW-1003">Cell membrane</keyword>
<proteinExistence type="predicted"/>
<dbReference type="PROSITE" id="PS50893">
    <property type="entry name" value="ABC_TRANSPORTER_2"/>
    <property type="match status" value="1"/>
</dbReference>
<dbReference type="Pfam" id="PF00005">
    <property type="entry name" value="ABC_tran"/>
    <property type="match status" value="1"/>
</dbReference>
<dbReference type="RefSeq" id="WP_217963309.1">
    <property type="nucleotide sequence ID" value="NZ_JAHTBN010000002.1"/>
</dbReference>
<evidence type="ECO:0000259" key="4">
    <source>
        <dbReference type="PROSITE" id="PS50893"/>
    </source>
</evidence>
<reference evidence="6" key="1">
    <citation type="journal article" date="2019" name="Int. J. Syst. Evol. Microbiol.">
        <title>The Global Catalogue of Microorganisms (GCM) 10K type strain sequencing project: providing services to taxonomists for standard genome sequencing and annotation.</title>
        <authorList>
            <consortium name="The Broad Institute Genomics Platform"/>
            <consortium name="The Broad Institute Genome Sequencing Center for Infectious Disease"/>
            <person name="Wu L."/>
            <person name="Ma J."/>
        </authorList>
    </citation>
    <scope>NUCLEOTIDE SEQUENCE [LARGE SCALE GENOMIC DNA]</scope>
    <source>
        <strain evidence="6">LMG 24813</strain>
    </source>
</reference>
<dbReference type="InterPro" id="IPR051921">
    <property type="entry name" value="ABC_osmolyte_uptake_ATP-bind"/>
</dbReference>
<gene>
    <name evidence="5" type="ORF">ACFOY1_10180</name>
</gene>
<keyword evidence="6" id="KW-1185">Reference proteome</keyword>
<evidence type="ECO:0000256" key="1">
    <source>
        <dbReference type="ARBA" id="ARBA00022475"/>
    </source>
</evidence>
<keyword evidence="1" id="KW-0472">Membrane</keyword>
<evidence type="ECO:0000313" key="6">
    <source>
        <dbReference type="Proteomes" id="UP001595848"/>
    </source>
</evidence>
<name>A0ABV8NZU1_9BURK</name>